<dbReference type="Proteomes" id="UP000463224">
    <property type="component" value="Unassembled WGS sequence"/>
</dbReference>
<evidence type="ECO:0000256" key="1">
    <source>
        <dbReference type="ARBA" id="ARBA00023015"/>
    </source>
</evidence>
<evidence type="ECO:0000256" key="3">
    <source>
        <dbReference type="ARBA" id="ARBA00023163"/>
    </source>
</evidence>
<evidence type="ECO:0000259" key="5">
    <source>
        <dbReference type="PROSITE" id="PS50977"/>
    </source>
</evidence>
<evidence type="ECO:0000313" key="6">
    <source>
        <dbReference type="EMBL" id="MVA96333.1"/>
    </source>
</evidence>
<name>A0A844QE23_9HYPH</name>
<reference evidence="6 7" key="1">
    <citation type="submission" date="2019-12" db="EMBL/GenBank/DDBJ databases">
        <title>Nitratireductor arenosus sp. nov., Isolated from sea sand, Jeju island, South Korea.</title>
        <authorList>
            <person name="Kim W."/>
        </authorList>
    </citation>
    <scope>NUCLEOTIDE SEQUENCE [LARGE SCALE GENOMIC DNA]</scope>
    <source>
        <strain evidence="6 7">CAU 1489</strain>
    </source>
</reference>
<keyword evidence="7" id="KW-1185">Reference proteome</keyword>
<feature type="DNA-binding region" description="H-T-H motif" evidence="4">
    <location>
        <begin position="78"/>
        <end position="97"/>
    </location>
</feature>
<dbReference type="AlphaFoldDB" id="A0A844QE23"/>
<dbReference type="InterPro" id="IPR009057">
    <property type="entry name" value="Homeodomain-like_sf"/>
</dbReference>
<sequence length="252" mass="27432">MLVLPKTCLTMRLKACGVNKNENVSLSWRWVFEMERGRLFASAGKGSMPRQPRARQTRAALIEATEILVAREGEAAVTTSRVAAACGVAVGSVYRYFADRDALLLAAYDDTVARIVAACAAALERLDPTTPVDVAARMMLEHYLTAADAVPAHVGLLRVMRRLRPVEHDQGQAENRIVGDLLGPFLARFAPAIPTPDPHALAFLNALLGTLVDLYLVEDRADIRLRLRDDIEAHMVLALGRILAGAPDEDGN</sequence>
<dbReference type="InterPro" id="IPR001647">
    <property type="entry name" value="HTH_TetR"/>
</dbReference>
<dbReference type="EMBL" id="WPHG01000001">
    <property type="protein sequence ID" value="MVA96333.1"/>
    <property type="molecule type" value="Genomic_DNA"/>
</dbReference>
<dbReference type="PANTHER" id="PTHR30055">
    <property type="entry name" value="HTH-TYPE TRANSCRIPTIONAL REGULATOR RUTR"/>
    <property type="match status" value="1"/>
</dbReference>
<dbReference type="PANTHER" id="PTHR30055:SF234">
    <property type="entry name" value="HTH-TYPE TRANSCRIPTIONAL REGULATOR BETI"/>
    <property type="match status" value="1"/>
</dbReference>
<dbReference type="GO" id="GO:0000976">
    <property type="term" value="F:transcription cis-regulatory region binding"/>
    <property type="evidence" value="ECO:0007669"/>
    <property type="project" value="TreeGrafter"/>
</dbReference>
<gene>
    <name evidence="6" type="ORF">GN330_03615</name>
</gene>
<protein>
    <submittedName>
        <fullName evidence="6">TetR family transcriptional regulator</fullName>
    </submittedName>
</protein>
<dbReference type="InterPro" id="IPR050109">
    <property type="entry name" value="HTH-type_TetR-like_transc_reg"/>
</dbReference>
<dbReference type="PROSITE" id="PS50977">
    <property type="entry name" value="HTH_TETR_2"/>
    <property type="match status" value="1"/>
</dbReference>
<dbReference type="GO" id="GO:0003700">
    <property type="term" value="F:DNA-binding transcription factor activity"/>
    <property type="evidence" value="ECO:0007669"/>
    <property type="project" value="TreeGrafter"/>
</dbReference>
<evidence type="ECO:0000256" key="2">
    <source>
        <dbReference type="ARBA" id="ARBA00023125"/>
    </source>
</evidence>
<dbReference type="Pfam" id="PF00440">
    <property type="entry name" value="TetR_N"/>
    <property type="match status" value="1"/>
</dbReference>
<keyword evidence="2 4" id="KW-0238">DNA-binding</keyword>
<feature type="domain" description="HTH tetR-type" evidence="5">
    <location>
        <begin position="55"/>
        <end position="115"/>
    </location>
</feature>
<dbReference type="SUPFAM" id="SSF46689">
    <property type="entry name" value="Homeodomain-like"/>
    <property type="match status" value="1"/>
</dbReference>
<accession>A0A844QE23</accession>
<evidence type="ECO:0000256" key="4">
    <source>
        <dbReference type="PROSITE-ProRule" id="PRU00335"/>
    </source>
</evidence>
<dbReference type="Gene3D" id="1.10.357.10">
    <property type="entry name" value="Tetracycline Repressor, domain 2"/>
    <property type="match status" value="1"/>
</dbReference>
<keyword evidence="3" id="KW-0804">Transcription</keyword>
<comment type="caution">
    <text evidence="6">The sequence shown here is derived from an EMBL/GenBank/DDBJ whole genome shotgun (WGS) entry which is preliminary data.</text>
</comment>
<organism evidence="6 7">
    <name type="scientific">Nitratireductor arenosus</name>
    <dbReference type="NCBI Taxonomy" id="2682096"/>
    <lineage>
        <taxon>Bacteria</taxon>
        <taxon>Pseudomonadati</taxon>
        <taxon>Pseudomonadota</taxon>
        <taxon>Alphaproteobacteria</taxon>
        <taxon>Hyphomicrobiales</taxon>
        <taxon>Phyllobacteriaceae</taxon>
        <taxon>Nitratireductor</taxon>
    </lineage>
</organism>
<proteinExistence type="predicted"/>
<evidence type="ECO:0000313" key="7">
    <source>
        <dbReference type="Proteomes" id="UP000463224"/>
    </source>
</evidence>
<keyword evidence="1" id="KW-0805">Transcription regulation</keyword>
<dbReference type="PRINTS" id="PR00455">
    <property type="entry name" value="HTHTETR"/>
</dbReference>